<dbReference type="SMR" id="A0A6G6IRF8"/>
<dbReference type="KEGG" id="pnt:G5B91_05380"/>
<keyword evidence="5" id="KW-0812">Transmembrane</keyword>
<evidence type="ECO:0000256" key="1">
    <source>
        <dbReference type="ARBA" id="ARBA00005233"/>
    </source>
</evidence>
<dbReference type="PANTHER" id="PTHR30093">
    <property type="entry name" value="GENERAL SECRETION PATHWAY PROTEIN G"/>
    <property type="match status" value="1"/>
</dbReference>
<dbReference type="AlphaFoldDB" id="A0A6G6IRF8"/>
<dbReference type="Pfam" id="PF00114">
    <property type="entry name" value="Pilin"/>
    <property type="match status" value="1"/>
</dbReference>
<accession>A0A6G6IRF8</accession>
<evidence type="ECO:0000313" key="6">
    <source>
        <dbReference type="EMBL" id="QIE85725.1"/>
    </source>
</evidence>
<protein>
    <recommendedName>
        <fullName evidence="3">Pilin</fullName>
    </recommendedName>
</protein>
<evidence type="ECO:0000313" key="7">
    <source>
        <dbReference type="Proteomes" id="UP000501063"/>
    </source>
</evidence>
<dbReference type="NCBIfam" id="TIGR02532">
    <property type="entry name" value="IV_pilin_GFxxxE"/>
    <property type="match status" value="1"/>
</dbReference>
<proteinExistence type="inferred from homology"/>
<keyword evidence="5" id="KW-1133">Transmembrane helix</keyword>
<evidence type="ECO:0000256" key="5">
    <source>
        <dbReference type="SAM" id="Phobius"/>
    </source>
</evidence>
<dbReference type="InterPro" id="IPR045584">
    <property type="entry name" value="Pilin-like"/>
</dbReference>
<dbReference type="PANTHER" id="PTHR30093:SF34">
    <property type="entry name" value="PREPILIN PEPTIDASE-DEPENDENT PROTEIN D"/>
    <property type="match status" value="1"/>
</dbReference>
<evidence type="ECO:0000256" key="4">
    <source>
        <dbReference type="RuleBase" id="RU000389"/>
    </source>
</evidence>
<dbReference type="GO" id="GO:0007155">
    <property type="term" value="P:cell adhesion"/>
    <property type="evidence" value="ECO:0007669"/>
    <property type="project" value="InterPro"/>
</dbReference>
<evidence type="ECO:0000256" key="3">
    <source>
        <dbReference type="ARBA" id="ARBA00029638"/>
    </source>
</evidence>
<gene>
    <name evidence="6" type="ORF">G5B91_05380</name>
</gene>
<keyword evidence="2" id="KW-0488">Methylation</keyword>
<dbReference type="InterPro" id="IPR012902">
    <property type="entry name" value="N_methyl_site"/>
</dbReference>
<feature type="transmembrane region" description="Helical" evidence="5">
    <location>
        <begin position="7"/>
        <end position="27"/>
    </location>
</feature>
<dbReference type="GO" id="GO:0044096">
    <property type="term" value="C:type IV pilus"/>
    <property type="evidence" value="ECO:0007669"/>
    <property type="project" value="TreeGrafter"/>
</dbReference>
<name>A0A6G6IRF8_PSENT</name>
<dbReference type="EMBL" id="CP049140">
    <property type="protein sequence ID" value="QIE85725.1"/>
    <property type="molecule type" value="Genomic_DNA"/>
</dbReference>
<dbReference type="SUPFAM" id="SSF54523">
    <property type="entry name" value="Pili subunits"/>
    <property type="match status" value="1"/>
</dbReference>
<dbReference type="RefSeq" id="WP_024765632.1">
    <property type="nucleotide sequence ID" value="NZ_CP049140.1"/>
</dbReference>
<dbReference type="Pfam" id="PF07963">
    <property type="entry name" value="N_methyl"/>
    <property type="match status" value="1"/>
</dbReference>
<organism evidence="6 7">
    <name type="scientific">Pseudomonas nitroreducens</name>
    <dbReference type="NCBI Taxonomy" id="46680"/>
    <lineage>
        <taxon>Bacteria</taxon>
        <taxon>Pseudomonadati</taxon>
        <taxon>Pseudomonadota</taxon>
        <taxon>Gammaproteobacteria</taxon>
        <taxon>Pseudomonadales</taxon>
        <taxon>Pseudomonadaceae</taxon>
        <taxon>Pseudomonas</taxon>
    </lineage>
</organism>
<comment type="similarity">
    <text evidence="1 4">Belongs to the N-Me-Phe pilin family.</text>
</comment>
<dbReference type="PROSITE" id="PS00409">
    <property type="entry name" value="PROKAR_NTER_METHYL"/>
    <property type="match status" value="1"/>
</dbReference>
<dbReference type="GO" id="GO:0043107">
    <property type="term" value="P:type IV pilus-dependent motility"/>
    <property type="evidence" value="ECO:0007669"/>
    <property type="project" value="TreeGrafter"/>
</dbReference>
<dbReference type="Gene3D" id="3.30.700.10">
    <property type="entry name" value="Glycoprotein, Type 4 Pilin"/>
    <property type="match status" value="1"/>
</dbReference>
<sequence>MKAQKGFTLIELMIVIAIIGILAAIALPQYQDYTIRTKVSEGLTLASAAKTAVTDTFAGRSQGKVEAYAGSGDPVAGSYGYSFTATTNVKTIAISGIADVSAPAAGEGVISITYDNQVGKALGTAIELTPGSGLVKEEGATAGRPDGVMKAGQPVVWGCATNGAKAAVFKYVPATCRY</sequence>
<keyword evidence="4" id="KW-0281">Fimbrium</keyword>
<dbReference type="Proteomes" id="UP000501063">
    <property type="component" value="Chromosome"/>
</dbReference>
<reference evidence="6 7" key="1">
    <citation type="submission" date="2020-02" db="EMBL/GenBank/DDBJ databases">
        <title>Integrative conjugative elements (ICEs) and plasmids drive adaptation of Pseudomonas nitroreducens strain HBP1 to wastewater environment.</title>
        <authorList>
            <person name="Sentchilo V."/>
            <person name="Carraro N."/>
            <person name="Bertelli C."/>
            <person name="van der Meer J.R."/>
        </authorList>
    </citation>
    <scope>NUCLEOTIDE SEQUENCE [LARGE SCALE GENOMIC DNA]</scope>
    <source>
        <strain evidence="6 7">HBP1</strain>
    </source>
</reference>
<evidence type="ECO:0000256" key="2">
    <source>
        <dbReference type="ARBA" id="ARBA00022481"/>
    </source>
</evidence>
<dbReference type="InterPro" id="IPR001082">
    <property type="entry name" value="Pilin"/>
</dbReference>
<keyword evidence="5" id="KW-0472">Membrane</keyword>